<feature type="transmembrane region" description="Helical" evidence="9">
    <location>
        <begin position="274"/>
        <end position="296"/>
    </location>
</feature>
<feature type="transmembrane region" description="Helical" evidence="9">
    <location>
        <begin position="222"/>
        <end position="238"/>
    </location>
</feature>
<evidence type="ECO:0000256" key="3">
    <source>
        <dbReference type="ARBA" id="ARBA00022679"/>
    </source>
</evidence>
<organism evidence="11 12">
    <name type="scientific">Leekyejoonella antrihumi</name>
    <dbReference type="NCBI Taxonomy" id="1660198"/>
    <lineage>
        <taxon>Bacteria</taxon>
        <taxon>Bacillati</taxon>
        <taxon>Actinomycetota</taxon>
        <taxon>Actinomycetes</taxon>
        <taxon>Micrococcales</taxon>
        <taxon>Dermacoccaceae</taxon>
        <taxon>Leekyejoonella</taxon>
    </lineage>
</organism>
<keyword evidence="5 9" id="KW-1133">Transmembrane helix</keyword>
<dbReference type="Pfam" id="PF04311">
    <property type="entry name" value="DUF459"/>
    <property type="match status" value="1"/>
</dbReference>
<dbReference type="InterPro" id="IPR002656">
    <property type="entry name" value="Acyl_transf_3_dom"/>
</dbReference>
<name>A0A563DT15_9MICO</name>
<evidence type="ECO:0000256" key="6">
    <source>
        <dbReference type="ARBA" id="ARBA00023136"/>
    </source>
</evidence>
<evidence type="ECO:0000256" key="8">
    <source>
        <dbReference type="SAM" id="MobiDB-lite"/>
    </source>
</evidence>
<keyword evidence="2" id="KW-1003">Cell membrane</keyword>
<evidence type="ECO:0000313" key="12">
    <source>
        <dbReference type="Proteomes" id="UP000320244"/>
    </source>
</evidence>
<feature type="transmembrane region" description="Helical" evidence="9">
    <location>
        <begin position="49"/>
        <end position="70"/>
    </location>
</feature>
<dbReference type="InterPro" id="IPR036514">
    <property type="entry name" value="SGNH_hydro_sf"/>
</dbReference>
<feature type="transmembrane region" description="Helical" evidence="9">
    <location>
        <begin position="185"/>
        <end position="202"/>
    </location>
</feature>
<evidence type="ECO:0000256" key="7">
    <source>
        <dbReference type="ARBA" id="ARBA00023315"/>
    </source>
</evidence>
<dbReference type="RefSeq" id="WP_146320454.1">
    <property type="nucleotide sequence ID" value="NZ_VCQV01000044.1"/>
</dbReference>
<dbReference type="Gene3D" id="3.40.50.1110">
    <property type="entry name" value="SGNH hydrolase"/>
    <property type="match status" value="1"/>
</dbReference>
<dbReference type="InterPro" id="IPR007407">
    <property type="entry name" value="DUF459"/>
</dbReference>
<keyword evidence="12" id="KW-1185">Reference proteome</keyword>
<dbReference type="CDD" id="cd00229">
    <property type="entry name" value="SGNH_hydrolase"/>
    <property type="match status" value="1"/>
</dbReference>
<keyword evidence="3 11" id="KW-0808">Transferase</keyword>
<evidence type="ECO:0000256" key="2">
    <source>
        <dbReference type="ARBA" id="ARBA00022475"/>
    </source>
</evidence>
<feature type="transmembrane region" description="Helical" evidence="9">
    <location>
        <begin position="317"/>
        <end position="336"/>
    </location>
</feature>
<dbReference type="PANTHER" id="PTHR23028:SF53">
    <property type="entry name" value="ACYL_TRANSF_3 DOMAIN-CONTAINING PROTEIN"/>
    <property type="match status" value="1"/>
</dbReference>
<dbReference type="Pfam" id="PF01757">
    <property type="entry name" value="Acyl_transf_3"/>
    <property type="match status" value="1"/>
</dbReference>
<gene>
    <name evidence="11" type="ORF">FGL98_21725</name>
</gene>
<dbReference type="GO" id="GO:0016747">
    <property type="term" value="F:acyltransferase activity, transferring groups other than amino-acyl groups"/>
    <property type="evidence" value="ECO:0007669"/>
    <property type="project" value="InterPro"/>
</dbReference>
<keyword evidence="7 11" id="KW-0012">Acyltransferase</keyword>
<accession>A0A563DT15</accession>
<evidence type="ECO:0000256" key="4">
    <source>
        <dbReference type="ARBA" id="ARBA00022692"/>
    </source>
</evidence>
<evidence type="ECO:0000256" key="1">
    <source>
        <dbReference type="ARBA" id="ARBA00004651"/>
    </source>
</evidence>
<dbReference type="EMBL" id="VCQV01000044">
    <property type="protein sequence ID" value="TWP33316.1"/>
    <property type="molecule type" value="Genomic_DNA"/>
</dbReference>
<feature type="transmembrane region" description="Helical" evidence="9">
    <location>
        <begin position="375"/>
        <end position="399"/>
    </location>
</feature>
<evidence type="ECO:0000259" key="10">
    <source>
        <dbReference type="Pfam" id="PF01757"/>
    </source>
</evidence>
<dbReference type="AlphaFoldDB" id="A0A563DT15"/>
<evidence type="ECO:0000313" key="11">
    <source>
        <dbReference type="EMBL" id="TWP33316.1"/>
    </source>
</evidence>
<comment type="subcellular location">
    <subcellularLocation>
        <location evidence="1">Cell membrane</location>
        <topology evidence="1">Multi-pass membrane protein</topology>
    </subcellularLocation>
</comment>
<dbReference type="PANTHER" id="PTHR23028">
    <property type="entry name" value="ACETYLTRANSFERASE"/>
    <property type="match status" value="1"/>
</dbReference>
<dbReference type="GO" id="GO:0009103">
    <property type="term" value="P:lipopolysaccharide biosynthetic process"/>
    <property type="evidence" value="ECO:0007669"/>
    <property type="project" value="TreeGrafter"/>
</dbReference>
<feature type="region of interest" description="Disordered" evidence="8">
    <location>
        <begin position="1"/>
        <end position="22"/>
    </location>
</feature>
<feature type="transmembrane region" description="Helical" evidence="9">
    <location>
        <begin position="155"/>
        <end position="176"/>
    </location>
</feature>
<dbReference type="InterPro" id="IPR050879">
    <property type="entry name" value="Acyltransferase_3"/>
</dbReference>
<feature type="transmembrane region" description="Helical" evidence="9">
    <location>
        <begin position="250"/>
        <end position="268"/>
    </location>
</feature>
<dbReference type="SUPFAM" id="SSF52266">
    <property type="entry name" value="SGNH hydrolase"/>
    <property type="match status" value="1"/>
</dbReference>
<comment type="caution">
    <text evidence="11">The sequence shown here is derived from an EMBL/GenBank/DDBJ whole genome shotgun (WGS) entry which is preliminary data.</text>
</comment>
<dbReference type="Proteomes" id="UP000320244">
    <property type="component" value="Unassembled WGS sequence"/>
</dbReference>
<reference evidence="11 12" key="2">
    <citation type="submission" date="2019-08" db="EMBL/GenBank/DDBJ databases">
        <title>Jejuicoccus antrihumi gen. nov., sp. nov., a new member of the family Dermacoccaceae isolated from a cave.</title>
        <authorList>
            <person name="Schumann P."/>
            <person name="Kim I.S."/>
        </authorList>
    </citation>
    <scope>NUCLEOTIDE SEQUENCE [LARGE SCALE GENOMIC DNA]</scope>
    <source>
        <strain evidence="11 12">C5-26</strain>
    </source>
</reference>
<evidence type="ECO:0000256" key="5">
    <source>
        <dbReference type="ARBA" id="ARBA00022989"/>
    </source>
</evidence>
<proteinExistence type="predicted"/>
<feature type="domain" description="Acyltransferase 3" evidence="10">
    <location>
        <begin position="24"/>
        <end position="357"/>
    </location>
</feature>
<feature type="transmembrane region" description="Helical" evidence="9">
    <location>
        <begin position="91"/>
        <end position="111"/>
    </location>
</feature>
<dbReference type="GO" id="GO:0005886">
    <property type="term" value="C:plasma membrane"/>
    <property type="evidence" value="ECO:0007669"/>
    <property type="project" value="UniProtKB-SubCell"/>
</dbReference>
<dbReference type="OrthoDB" id="3404679at2"/>
<feature type="transmembrane region" description="Helical" evidence="9">
    <location>
        <begin position="342"/>
        <end position="363"/>
    </location>
</feature>
<protein>
    <submittedName>
        <fullName evidence="11">Acyltransferase family protein</fullName>
    </submittedName>
</protein>
<keyword evidence="4 9" id="KW-0812">Transmembrane</keyword>
<evidence type="ECO:0000256" key="9">
    <source>
        <dbReference type="SAM" id="Phobius"/>
    </source>
</evidence>
<reference evidence="11 12" key="1">
    <citation type="submission" date="2019-05" db="EMBL/GenBank/DDBJ databases">
        <authorList>
            <person name="Lee S.D."/>
        </authorList>
    </citation>
    <scope>NUCLEOTIDE SEQUENCE [LARGE SCALE GENOMIC DNA]</scope>
    <source>
        <strain evidence="11 12">C5-26</strain>
    </source>
</reference>
<keyword evidence="6 9" id="KW-0472">Membrane</keyword>
<sequence length="664" mass="73208">MTTYANRPLTHRQASSRPVKKHRPALDGVRALAILLVMVFHGTNSLPQGGFYSVDVFFVLSGYLIAGLLLKEHRKWGSLDLTSFYIRRARRLLPALVAVVIGITLICPLVVDQTAMSTMRSDGLATLFYYANWHFISTDQSYFQAFGDPSPYRQMWTLAIEEQFYIVLPLTMRFLLRVTARNRRALPWILFALAAISALWMAHLFTPGQDPSRMYYGTDCRAQDLLLGSALAVWISMADRRRLTRDLRKVTAVGVAGALTMVAFFLFISDSNPFTYRGGFFVFVLATCAVIAVVELDQDGPVAKLFGYRPLAWVGKISYGLYLWHWPIFVMISPAHTSLSGIPLFVVRFAVSFALGTVSFYLLEEPIRRHGLKRWFGRTVGIISGYAVLPLTAILVLVATSSVQANPLINAKTGTTADTGNSDTQAKQRVLIVGDSVGFSVGLNFPGHDYPNTAMTGHTMLGCGTAVQYLAFNGKPQPGGANQECNDPFQNWSAYVKQTKAQAVVWSLGGWDVFDHVINGKVMKEQSPAYATYFRSRLEQGLKLLGPNVQVVIPNVPCYNQPQYVVGGENLAPSRNSPQRAAALNKILAGFASAHPHQVHIFNVAEHVCPGGKFTENLDGVKVRDDGVHYTTAGAKLFWKWIMPTLNQVTGEDAQNKASPAAVG</sequence>